<keyword evidence="3" id="KW-1185">Reference proteome</keyword>
<accession>A0A418IP44</accession>
<dbReference type="Proteomes" id="UP000285567">
    <property type="component" value="Unassembled WGS sequence"/>
</dbReference>
<dbReference type="EMBL" id="QXUL01000026">
    <property type="protein sequence ID" value="RIN11109.1"/>
    <property type="molecule type" value="Genomic_DNA"/>
</dbReference>
<dbReference type="Pfam" id="PF19528">
    <property type="entry name" value="DUF6056"/>
    <property type="match status" value="1"/>
</dbReference>
<evidence type="ECO:0000256" key="1">
    <source>
        <dbReference type="SAM" id="Phobius"/>
    </source>
</evidence>
<feature type="transmembrane region" description="Helical" evidence="1">
    <location>
        <begin position="121"/>
        <end position="142"/>
    </location>
</feature>
<evidence type="ECO:0000313" key="2">
    <source>
        <dbReference type="EMBL" id="RIN11109.1"/>
    </source>
</evidence>
<sequence>MKLFRMNKTYLTVTALFIFYIFMAMLTPLTHDDWDWYSHYGIQMLEERFANLNGRYLGNMLEIIAVRLDWFRWLSYAIFSISIIWIIGRLVNETKSLYYYLCAFILMLTIPSDIYKQTYGWFAGFYNYVPATFCALFIIWYISTILFKQKNMDPITNILFYSICLVGQFFMENTTLFNTMILILAIVLHVLLYRKLNPKFILGLAISSLGTILMFINPNYRKIFFEGSSYQKVSSDTGIIDKVTTTITTVLPDWAVFNQMTIILMIIGVVIALLFRNAKLYTSSKLTQAFVITGLLILPIYYFFIYKQFALQNFHTLLTANLVNTSICIWFLSAFILSIHIVVEPKEVKYTLYLLLAAVLLVCAPLVIVSPLGPRNFYTVSALFVIIFLILFSQLNITGQLWKRILGVLAIGCATLYLGAFFYINQKNETRITQLKEEIKAHPKKEFYTMEKLPFEHYLHHATPTSTRYQSLFNKYEGIPKDTKIKYVPFGSKHK</sequence>
<dbReference type="InterPro" id="IPR045691">
    <property type="entry name" value="DUF6056"/>
</dbReference>
<evidence type="ECO:0000313" key="3">
    <source>
        <dbReference type="Proteomes" id="UP000285567"/>
    </source>
</evidence>
<feature type="transmembrane region" description="Helical" evidence="1">
    <location>
        <begin position="154"/>
        <end position="170"/>
    </location>
</feature>
<keyword evidence="1" id="KW-0472">Membrane</keyword>
<proteinExistence type="predicted"/>
<feature type="transmembrane region" description="Helical" evidence="1">
    <location>
        <begin position="350"/>
        <end position="370"/>
    </location>
</feature>
<gene>
    <name evidence="2" type="ORF">BU097_06430</name>
</gene>
<feature type="transmembrane region" description="Helical" evidence="1">
    <location>
        <begin position="97"/>
        <end position="115"/>
    </location>
</feature>
<evidence type="ECO:0008006" key="4">
    <source>
        <dbReference type="Google" id="ProtNLM"/>
    </source>
</evidence>
<dbReference type="RefSeq" id="WP_017724029.1">
    <property type="nucleotide sequence ID" value="NZ_PZES01000023.1"/>
</dbReference>
<feature type="transmembrane region" description="Helical" evidence="1">
    <location>
        <begin position="256"/>
        <end position="275"/>
    </location>
</feature>
<comment type="caution">
    <text evidence="2">The sequence shown here is derived from an EMBL/GenBank/DDBJ whole genome shotgun (WGS) entry which is preliminary data.</text>
</comment>
<dbReference type="AlphaFoldDB" id="A0A418IP44"/>
<organism evidence="2 3">
    <name type="scientific">Staphylococcus xylosus</name>
    <dbReference type="NCBI Taxonomy" id="1288"/>
    <lineage>
        <taxon>Bacteria</taxon>
        <taxon>Bacillati</taxon>
        <taxon>Bacillota</taxon>
        <taxon>Bacilli</taxon>
        <taxon>Bacillales</taxon>
        <taxon>Staphylococcaceae</taxon>
        <taxon>Staphylococcus</taxon>
    </lineage>
</organism>
<feature type="transmembrane region" description="Helical" evidence="1">
    <location>
        <begin position="70"/>
        <end position="90"/>
    </location>
</feature>
<feature type="transmembrane region" description="Helical" evidence="1">
    <location>
        <begin position="287"/>
        <end position="306"/>
    </location>
</feature>
<feature type="transmembrane region" description="Helical" evidence="1">
    <location>
        <begin position="9"/>
        <end position="29"/>
    </location>
</feature>
<protein>
    <recommendedName>
        <fullName evidence="4">Glucosyltransferase</fullName>
    </recommendedName>
</protein>
<dbReference type="OrthoDB" id="1821221at2"/>
<reference evidence="2 3" key="1">
    <citation type="journal article" date="2016" name="Front. Microbiol.">
        <title>Comprehensive Phylogenetic Analysis of Bovine Non-aureus Staphylococci Species Based on Whole-Genome Sequencing.</title>
        <authorList>
            <person name="Naushad S."/>
            <person name="Barkema H.W."/>
            <person name="Luby C."/>
            <person name="Condas L.A."/>
            <person name="Nobrega D.B."/>
            <person name="Carson D.A."/>
            <person name="De Buck J."/>
        </authorList>
    </citation>
    <scope>NUCLEOTIDE SEQUENCE [LARGE SCALE GENOMIC DNA]</scope>
    <source>
        <strain evidence="2 3">SNUC 102</strain>
    </source>
</reference>
<feature type="transmembrane region" description="Helical" evidence="1">
    <location>
        <begin position="176"/>
        <end position="193"/>
    </location>
</feature>
<name>A0A418IP44_STAXY</name>
<feature type="transmembrane region" description="Helical" evidence="1">
    <location>
        <begin position="318"/>
        <end position="343"/>
    </location>
</feature>
<keyword evidence="1" id="KW-0812">Transmembrane</keyword>
<feature type="transmembrane region" description="Helical" evidence="1">
    <location>
        <begin position="405"/>
        <end position="424"/>
    </location>
</feature>
<keyword evidence="1" id="KW-1133">Transmembrane helix</keyword>
<feature type="transmembrane region" description="Helical" evidence="1">
    <location>
        <begin position="376"/>
        <end position="393"/>
    </location>
</feature>
<feature type="transmembrane region" description="Helical" evidence="1">
    <location>
        <begin position="200"/>
        <end position="220"/>
    </location>
</feature>